<dbReference type="EMBL" id="JADFAQ010000014">
    <property type="protein sequence ID" value="MBE5727962.1"/>
    <property type="molecule type" value="Genomic_DNA"/>
</dbReference>
<evidence type="ECO:0000256" key="6">
    <source>
        <dbReference type="ARBA" id="ARBA00048552"/>
    </source>
</evidence>
<proteinExistence type="predicted"/>
<dbReference type="Proteomes" id="UP000763484">
    <property type="component" value="Unassembled WGS sequence"/>
</dbReference>
<name>A0A8T3UQ12_9ARCH</name>
<dbReference type="GO" id="GO:0003677">
    <property type="term" value="F:DNA binding"/>
    <property type="evidence" value="ECO:0007669"/>
    <property type="project" value="InterPro"/>
</dbReference>
<keyword evidence="3 8" id="KW-0808">Transferase</keyword>
<evidence type="ECO:0000256" key="3">
    <source>
        <dbReference type="ARBA" id="ARBA00022679"/>
    </source>
</evidence>
<evidence type="ECO:0000256" key="1">
    <source>
        <dbReference type="ARBA" id="ARBA00012418"/>
    </source>
</evidence>
<sequence>MKFEVPKKYVEKFMEKYGKDADIDKLQAAYERSLITHGEDVGVIAAQSLGEASTQLTLRTKHAAGIATLNTTSGLPRIVEIFDAKKEISTPTMNIYLKEEYEKSKQKVAEFANRIMEIKINDVVSSYNMDLKRREVTLLFDREVMKSYGFTLRDVEKLLSNMKLEVEASENSLVIRDKTADSVKKLIRLRNKIVGLTMSGIKGINRVIINETDDKRYWIMTAGSNLKDILKIDEVDQTRTTTNDIIETYEVLGIEIARNLIIKEVSETLENVGLAVDIRHIMLIADAMCFSGEVKGINRYGITGESSSILARASFEVPLKHLINASLEHDVDEFKYVANNVISNQVAPVGTGSVKLISLDYGRKSEGKTDRKNKEE</sequence>
<evidence type="ECO:0000313" key="9">
    <source>
        <dbReference type="Proteomes" id="UP000763484"/>
    </source>
</evidence>
<organism evidence="8 9">
    <name type="scientific">Candidatus Acidifodinimicrobium mancum</name>
    <dbReference type="NCBI Taxonomy" id="2898728"/>
    <lineage>
        <taxon>Archaea</taxon>
        <taxon>Candidatus Parvarchaeota</taxon>
        <taxon>Candidatus Acidifodinimicrobiaceae</taxon>
        <taxon>Candidatus Acidifodinimicrobium</taxon>
    </lineage>
</organism>
<evidence type="ECO:0000259" key="7">
    <source>
        <dbReference type="Pfam" id="PF04998"/>
    </source>
</evidence>
<evidence type="ECO:0000256" key="4">
    <source>
        <dbReference type="ARBA" id="ARBA00022695"/>
    </source>
</evidence>
<keyword evidence="4 8" id="KW-0548">Nucleotidyltransferase</keyword>
<protein>
    <recommendedName>
        <fullName evidence="1">DNA-directed RNA polymerase</fullName>
        <ecNumber evidence="1">2.7.7.6</ecNumber>
    </recommendedName>
</protein>
<dbReference type="InterPro" id="IPR007081">
    <property type="entry name" value="RNA_pol_Rpb1_5"/>
</dbReference>
<dbReference type="SUPFAM" id="SSF64484">
    <property type="entry name" value="beta and beta-prime subunits of DNA dependent RNA-polymerase"/>
    <property type="match status" value="1"/>
</dbReference>
<keyword evidence="2 8" id="KW-0240">DNA-directed RNA polymerase</keyword>
<dbReference type="GO" id="GO:0003899">
    <property type="term" value="F:DNA-directed RNA polymerase activity"/>
    <property type="evidence" value="ECO:0007669"/>
    <property type="project" value="UniProtKB-EC"/>
</dbReference>
<dbReference type="PANTHER" id="PTHR19376:SF32">
    <property type="entry name" value="DNA-DIRECTED RNA POLYMERASE III SUBUNIT RPC1"/>
    <property type="match status" value="1"/>
</dbReference>
<evidence type="ECO:0000313" key="8">
    <source>
        <dbReference type="EMBL" id="MBE5727962.1"/>
    </source>
</evidence>
<keyword evidence="5" id="KW-0804">Transcription</keyword>
<dbReference type="GO" id="GO:0000428">
    <property type="term" value="C:DNA-directed RNA polymerase complex"/>
    <property type="evidence" value="ECO:0007669"/>
    <property type="project" value="UniProtKB-KW"/>
</dbReference>
<evidence type="ECO:0000256" key="5">
    <source>
        <dbReference type="ARBA" id="ARBA00023163"/>
    </source>
</evidence>
<evidence type="ECO:0000256" key="2">
    <source>
        <dbReference type="ARBA" id="ARBA00022478"/>
    </source>
</evidence>
<dbReference type="GO" id="GO:0006351">
    <property type="term" value="P:DNA-templated transcription"/>
    <property type="evidence" value="ECO:0007669"/>
    <property type="project" value="InterPro"/>
</dbReference>
<dbReference type="EC" id="2.7.7.6" evidence="1"/>
<dbReference type="InterPro" id="IPR045867">
    <property type="entry name" value="DNA-dir_RpoC_beta_prime"/>
</dbReference>
<accession>A0A8T3UQ12</accession>
<reference evidence="8 9" key="1">
    <citation type="submission" date="2020-09" db="EMBL/GenBank/DDBJ databases">
        <title>Genomic characterization of a novel Parvarchaeota family in acid mine drainage sediments.</title>
        <authorList>
            <person name="Luo Z.-H."/>
        </authorList>
    </citation>
    <scope>NUCLEOTIDE SEQUENCE [LARGE SCALE GENOMIC DNA]</scope>
    <source>
        <strain evidence="8">TL1-5_bins.178</strain>
    </source>
</reference>
<dbReference type="Gene3D" id="1.10.150.390">
    <property type="match status" value="1"/>
</dbReference>
<feature type="domain" description="RNA polymerase Rpb1" evidence="7">
    <location>
        <begin position="17"/>
        <end position="309"/>
    </location>
</feature>
<dbReference type="Pfam" id="PF04998">
    <property type="entry name" value="RNA_pol_Rpb1_5"/>
    <property type="match status" value="1"/>
</dbReference>
<dbReference type="AlphaFoldDB" id="A0A8T3UQ12"/>
<gene>
    <name evidence="8" type="ORF">IHE50_00915</name>
</gene>
<comment type="caution">
    <text evidence="8">The sequence shown here is derived from an EMBL/GenBank/DDBJ whole genome shotgun (WGS) entry which is preliminary data.</text>
</comment>
<dbReference type="PANTHER" id="PTHR19376">
    <property type="entry name" value="DNA-DIRECTED RNA POLYMERASE"/>
    <property type="match status" value="1"/>
</dbReference>
<comment type="catalytic activity">
    <reaction evidence="6">
        <text>RNA(n) + a ribonucleoside 5'-triphosphate = RNA(n+1) + diphosphate</text>
        <dbReference type="Rhea" id="RHEA:21248"/>
        <dbReference type="Rhea" id="RHEA-COMP:14527"/>
        <dbReference type="Rhea" id="RHEA-COMP:17342"/>
        <dbReference type="ChEBI" id="CHEBI:33019"/>
        <dbReference type="ChEBI" id="CHEBI:61557"/>
        <dbReference type="ChEBI" id="CHEBI:140395"/>
        <dbReference type="EC" id="2.7.7.6"/>
    </reaction>
</comment>